<feature type="transmembrane region" description="Helical" evidence="11">
    <location>
        <begin position="288"/>
        <end position="310"/>
    </location>
</feature>
<feature type="transmembrane region" description="Helical" evidence="11">
    <location>
        <begin position="14"/>
        <end position="34"/>
    </location>
</feature>
<evidence type="ECO:0000256" key="2">
    <source>
        <dbReference type="ARBA" id="ARBA00004141"/>
    </source>
</evidence>
<dbReference type="CDD" id="cd06163">
    <property type="entry name" value="S2P-M50_PDZ_RseP-like"/>
    <property type="match status" value="1"/>
</dbReference>
<dbReference type="Gene3D" id="2.30.42.10">
    <property type="match status" value="1"/>
</dbReference>
<comment type="caution">
    <text evidence="13">The sequence shown here is derived from an EMBL/GenBank/DDBJ whole genome shotgun (WGS) entry which is preliminary data.</text>
</comment>
<feature type="domain" description="Peptidase M50" evidence="12">
    <location>
        <begin position="21"/>
        <end position="352"/>
    </location>
</feature>
<evidence type="ECO:0000313" key="13">
    <source>
        <dbReference type="EMBL" id="HIU62175.1"/>
    </source>
</evidence>
<dbReference type="PANTHER" id="PTHR42837:SF2">
    <property type="entry name" value="MEMBRANE METALLOPROTEASE ARASP2, CHLOROPLASTIC-RELATED"/>
    <property type="match status" value="1"/>
</dbReference>
<keyword evidence="10 11" id="KW-0472">Membrane</keyword>
<evidence type="ECO:0000256" key="6">
    <source>
        <dbReference type="ARBA" id="ARBA00022801"/>
    </source>
</evidence>
<keyword evidence="5 11" id="KW-0812">Transmembrane</keyword>
<name>A0A9D1ML43_9FIRM</name>
<dbReference type="PANTHER" id="PTHR42837">
    <property type="entry name" value="REGULATOR OF SIGMA-E PROTEASE RSEP"/>
    <property type="match status" value="1"/>
</dbReference>
<evidence type="ECO:0000256" key="11">
    <source>
        <dbReference type="SAM" id="Phobius"/>
    </source>
</evidence>
<reference evidence="13" key="1">
    <citation type="submission" date="2020-10" db="EMBL/GenBank/DDBJ databases">
        <authorList>
            <person name="Gilroy R."/>
        </authorList>
    </citation>
    <scope>NUCLEOTIDE SEQUENCE</scope>
    <source>
        <strain evidence="13">9366</strain>
    </source>
</reference>
<dbReference type="InterPro" id="IPR036034">
    <property type="entry name" value="PDZ_sf"/>
</dbReference>
<keyword evidence="4 13" id="KW-0645">Protease</keyword>
<evidence type="ECO:0000256" key="7">
    <source>
        <dbReference type="ARBA" id="ARBA00022833"/>
    </source>
</evidence>
<reference evidence="13" key="2">
    <citation type="journal article" date="2021" name="PeerJ">
        <title>Extensive microbial diversity within the chicken gut microbiome revealed by metagenomics and culture.</title>
        <authorList>
            <person name="Gilroy R."/>
            <person name="Ravi A."/>
            <person name="Getino M."/>
            <person name="Pursley I."/>
            <person name="Horton D.L."/>
            <person name="Alikhan N.F."/>
            <person name="Baker D."/>
            <person name="Gharbi K."/>
            <person name="Hall N."/>
            <person name="Watson M."/>
            <person name="Adriaenssens E.M."/>
            <person name="Foster-Nyarko E."/>
            <person name="Jarju S."/>
            <person name="Secka A."/>
            <person name="Antonio M."/>
            <person name="Oren A."/>
            <person name="Chaudhuri R.R."/>
            <person name="La Ragione R."/>
            <person name="Hildebrand F."/>
            <person name="Pallen M.J."/>
        </authorList>
    </citation>
    <scope>NUCLEOTIDE SEQUENCE</scope>
    <source>
        <strain evidence="13">9366</strain>
    </source>
</reference>
<keyword evidence="6" id="KW-0378">Hydrolase</keyword>
<dbReference type="EMBL" id="DVNJ01000001">
    <property type="protein sequence ID" value="HIU62175.1"/>
    <property type="molecule type" value="Genomic_DNA"/>
</dbReference>
<evidence type="ECO:0000256" key="10">
    <source>
        <dbReference type="ARBA" id="ARBA00023136"/>
    </source>
</evidence>
<dbReference type="GO" id="GO:0016020">
    <property type="term" value="C:membrane"/>
    <property type="evidence" value="ECO:0007669"/>
    <property type="project" value="UniProtKB-SubCell"/>
</dbReference>
<comment type="similarity">
    <text evidence="3">Belongs to the peptidase M50B family.</text>
</comment>
<evidence type="ECO:0000259" key="12">
    <source>
        <dbReference type="Pfam" id="PF02163"/>
    </source>
</evidence>
<protein>
    <submittedName>
        <fullName evidence="13">Site-2 protease family protein</fullName>
    </submittedName>
</protein>
<evidence type="ECO:0000256" key="5">
    <source>
        <dbReference type="ARBA" id="ARBA00022692"/>
    </source>
</evidence>
<proteinExistence type="inferred from homology"/>
<keyword evidence="7" id="KW-0862">Zinc</keyword>
<evidence type="ECO:0000256" key="4">
    <source>
        <dbReference type="ARBA" id="ARBA00022670"/>
    </source>
</evidence>
<dbReference type="GO" id="GO:0006508">
    <property type="term" value="P:proteolysis"/>
    <property type="evidence" value="ECO:0007669"/>
    <property type="project" value="UniProtKB-KW"/>
</dbReference>
<keyword evidence="8 11" id="KW-1133">Transmembrane helix</keyword>
<gene>
    <name evidence="13" type="ORF">IAB07_00205</name>
</gene>
<evidence type="ECO:0000256" key="8">
    <source>
        <dbReference type="ARBA" id="ARBA00022989"/>
    </source>
</evidence>
<dbReference type="GO" id="GO:0004222">
    <property type="term" value="F:metalloendopeptidase activity"/>
    <property type="evidence" value="ECO:0007669"/>
    <property type="project" value="InterPro"/>
</dbReference>
<feature type="transmembrane region" description="Helical" evidence="11">
    <location>
        <begin position="340"/>
        <end position="362"/>
    </location>
</feature>
<organism evidence="13 14">
    <name type="scientific">Candidatus Caccalectryoclostridium excrementigallinarum</name>
    <dbReference type="NCBI Taxonomy" id="2840710"/>
    <lineage>
        <taxon>Bacteria</taxon>
        <taxon>Bacillati</taxon>
        <taxon>Bacillota</taxon>
        <taxon>Clostridia</taxon>
        <taxon>Christensenellales</taxon>
        <taxon>Christensenellaceae</taxon>
        <taxon>Christensenellaceae incertae sedis</taxon>
        <taxon>Candidatus Caccalectryoclostridium</taxon>
    </lineage>
</organism>
<evidence type="ECO:0000313" key="14">
    <source>
        <dbReference type="Proteomes" id="UP000824145"/>
    </source>
</evidence>
<dbReference type="InterPro" id="IPR004387">
    <property type="entry name" value="Pept_M50_Zn"/>
</dbReference>
<keyword evidence="9" id="KW-0482">Metalloprotease</keyword>
<dbReference type="InterPro" id="IPR008915">
    <property type="entry name" value="Peptidase_M50"/>
</dbReference>
<dbReference type="AlphaFoldDB" id="A0A9D1ML43"/>
<evidence type="ECO:0000256" key="9">
    <source>
        <dbReference type="ARBA" id="ARBA00023049"/>
    </source>
</evidence>
<accession>A0A9D1ML43</accession>
<dbReference type="Pfam" id="PF02163">
    <property type="entry name" value="Peptidase_M50"/>
    <property type="match status" value="1"/>
</dbReference>
<dbReference type="Proteomes" id="UP000824145">
    <property type="component" value="Unassembled WGS sequence"/>
</dbReference>
<sequence>MFLLSVTFVEVLEWIGYILAALLCLMFIIVVHEFGHYVAGKIFKFKINEFSIGFGPAIFKHTNKKTGEQFSLRCIPLGGYCAFDGDEEEKQSPSEGSYYSKPPWQRIIVLLSGAMFNFFSAIIVISVFFMAFGDVLPTVVETVEVYADKEMTIAAEQPLKEGDIVLSADGEDVYSLIDATAFSDAMKDKESVTLVVLRDGEEVELNVKKVYYAGEDGQASYGLGITYGYTQYKMGFFPAIGHSFVFVGDVIELIFTSIGQLFTGDAKVSETLGGTVTAVASLAQLTQAGFYAIMYGVCVLSASVAIMNILPFPALDGSKVIFTLIEWIRGKPVNRKIENVIHMVGLALMLILAIVLDLLHFLG</sequence>
<comment type="subcellular location">
    <subcellularLocation>
        <location evidence="2">Membrane</location>
        <topology evidence="2">Multi-pass membrane protein</topology>
    </subcellularLocation>
</comment>
<evidence type="ECO:0000256" key="3">
    <source>
        <dbReference type="ARBA" id="ARBA00007931"/>
    </source>
</evidence>
<feature type="transmembrane region" description="Helical" evidence="11">
    <location>
        <begin position="107"/>
        <end position="132"/>
    </location>
</feature>
<dbReference type="SUPFAM" id="SSF50156">
    <property type="entry name" value="PDZ domain-like"/>
    <property type="match status" value="1"/>
</dbReference>
<comment type="cofactor">
    <cofactor evidence="1">
        <name>Zn(2+)</name>
        <dbReference type="ChEBI" id="CHEBI:29105"/>
    </cofactor>
</comment>
<evidence type="ECO:0000256" key="1">
    <source>
        <dbReference type="ARBA" id="ARBA00001947"/>
    </source>
</evidence>